<dbReference type="GO" id="GO:0006508">
    <property type="term" value="P:proteolysis"/>
    <property type="evidence" value="ECO:0007669"/>
    <property type="project" value="UniProtKB-KW"/>
</dbReference>
<organism evidence="1">
    <name type="scientific">Lentimicrobium saccharophilum</name>
    <dbReference type="NCBI Taxonomy" id="1678841"/>
    <lineage>
        <taxon>Bacteria</taxon>
        <taxon>Pseudomonadati</taxon>
        <taxon>Bacteroidota</taxon>
        <taxon>Bacteroidia</taxon>
        <taxon>Bacteroidales</taxon>
        <taxon>Lentimicrobiaceae</taxon>
        <taxon>Lentimicrobium</taxon>
    </lineage>
</organism>
<dbReference type="Proteomes" id="UP000053091">
    <property type="component" value="Unassembled WGS sequence"/>
</dbReference>
<dbReference type="OrthoDB" id="5580718at2"/>
<accession>A0A0S7BXI6</accession>
<dbReference type="GO" id="GO:0008233">
    <property type="term" value="F:peptidase activity"/>
    <property type="evidence" value="ECO:0007669"/>
    <property type="project" value="UniProtKB-KW"/>
</dbReference>
<evidence type="ECO:0000313" key="1">
    <source>
        <dbReference type="EMBL" id="GAP43355.1"/>
    </source>
</evidence>
<sequence length="417" mass="46499">MKRIVTIVIFLVLNNIAFSQESAECEKIVFQTYEAINRKSAEPLMNHLSPDFTIAGYTGEVALLILPQLFDQLNMKVTNIKKVSEVKTDVLTLVYEAEFGEMGVKQSTFIFNEKNQLKELGLLPMEVMATKADAQVTQSEKAFFSIPFKRIGNLISVQTKLNGVSRTFLIDNGAPVFVLNSAHLGKDSTDNKLTLSNTKGAGGTISNVGVAKIESFDFGGISMDTQNVISMDLSHLEKATKTTFYGLLGYDVYKEYDLFFDYKKNTITFIKPEATKDFLESNFKSKRQVEVPIEMEGHIAVVKGVINGKEYMFGIDCGAESSLFDIKLKDELKPNFRKLKKDKMGGADLNVVDIYTGKLDSMVIGGVEFKKTQTAFSDISHLNEGYNLKLDGLIGYDILSEQPTLISYVNKKIVFLK</sequence>
<gene>
    <name evidence="1" type="ORF">TBC1_111508</name>
</gene>
<evidence type="ECO:0000313" key="2">
    <source>
        <dbReference type="Proteomes" id="UP000053091"/>
    </source>
</evidence>
<dbReference type="RefSeq" id="WP_062040313.1">
    <property type="nucleotide sequence ID" value="NZ_DF968182.1"/>
</dbReference>
<dbReference type="InterPro" id="IPR021109">
    <property type="entry name" value="Peptidase_aspartic_dom_sf"/>
</dbReference>
<keyword evidence="1" id="KW-0378">Hydrolase</keyword>
<keyword evidence="2" id="KW-1185">Reference proteome</keyword>
<name>A0A0S7BXI6_9BACT</name>
<dbReference type="Pfam" id="PF13650">
    <property type="entry name" value="Asp_protease_2"/>
    <property type="match status" value="2"/>
</dbReference>
<dbReference type="EMBL" id="DF968182">
    <property type="protein sequence ID" value="GAP43355.1"/>
    <property type="molecule type" value="Genomic_DNA"/>
</dbReference>
<keyword evidence="1" id="KW-0645">Protease</keyword>
<dbReference type="AlphaFoldDB" id="A0A0S7BXI6"/>
<reference evidence="1" key="1">
    <citation type="journal article" date="2015" name="Genome Announc.">
        <title>Draft Genome Sequence of Bacteroidales Strain TBC1, a Novel Isolate from a Methanogenic Wastewater Treatment System.</title>
        <authorList>
            <person name="Tourlousse D.M."/>
            <person name="Matsuura N."/>
            <person name="Sun L."/>
            <person name="Toyonaga M."/>
            <person name="Kuroda K."/>
            <person name="Ohashi A."/>
            <person name="Cruz R."/>
            <person name="Yamaguchi T."/>
            <person name="Sekiguchi Y."/>
        </authorList>
    </citation>
    <scope>NUCLEOTIDE SEQUENCE [LARGE SCALE GENOMIC DNA]</scope>
    <source>
        <strain evidence="1">TBC1</strain>
    </source>
</reference>
<dbReference type="Gene3D" id="2.40.70.10">
    <property type="entry name" value="Acid Proteases"/>
    <property type="match status" value="2"/>
</dbReference>
<dbReference type="STRING" id="1678841.TBC1_111508"/>
<protein>
    <submittedName>
        <fullName evidence="1">Aspartyl protease</fullName>
    </submittedName>
</protein>
<proteinExistence type="predicted"/>
<dbReference type="SUPFAM" id="SSF50630">
    <property type="entry name" value="Acid proteases"/>
    <property type="match status" value="1"/>
</dbReference>